<name>A0A914QWU8_9BILA</name>
<protein>
    <submittedName>
        <fullName evidence="2">Uncharacterized protein</fullName>
    </submittedName>
</protein>
<dbReference type="Proteomes" id="UP000887578">
    <property type="component" value="Unplaced"/>
</dbReference>
<dbReference type="WBParaSite" id="PDA_v2.g6345.t1">
    <property type="protein sequence ID" value="PDA_v2.g6345.t1"/>
    <property type="gene ID" value="PDA_v2.g6345"/>
</dbReference>
<proteinExistence type="predicted"/>
<accession>A0A914QWU8</accession>
<organism evidence="1 2">
    <name type="scientific">Panagrolaimus davidi</name>
    <dbReference type="NCBI Taxonomy" id="227884"/>
    <lineage>
        <taxon>Eukaryota</taxon>
        <taxon>Metazoa</taxon>
        <taxon>Ecdysozoa</taxon>
        <taxon>Nematoda</taxon>
        <taxon>Chromadorea</taxon>
        <taxon>Rhabditida</taxon>
        <taxon>Tylenchina</taxon>
        <taxon>Panagrolaimomorpha</taxon>
        <taxon>Panagrolaimoidea</taxon>
        <taxon>Panagrolaimidae</taxon>
        <taxon>Panagrolaimus</taxon>
    </lineage>
</organism>
<keyword evidence="1" id="KW-1185">Reference proteome</keyword>
<dbReference type="AlphaFoldDB" id="A0A914QWU8"/>
<reference evidence="2" key="1">
    <citation type="submission" date="2022-11" db="UniProtKB">
        <authorList>
            <consortium name="WormBaseParasite"/>
        </authorList>
    </citation>
    <scope>IDENTIFICATION</scope>
</reference>
<evidence type="ECO:0000313" key="2">
    <source>
        <dbReference type="WBParaSite" id="PDA_v2.g6345.t1"/>
    </source>
</evidence>
<dbReference type="Gene3D" id="3.30.420.40">
    <property type="match status" value="1"/>
</dbReference>
<evidence type="ECO:0000313" key="1">
    <source>
        <dbReference type="Proteomes" id="UP000887578"/>
    </source>
</evidence>
<sequence>MSDVENNFSNQLVLIKEETDVLKGIIVDYKNGKILSTTTLDCKKFLDKDIPYVFFRRVKAVFLYIPELIPPDFSSNYEFRKTLKSKFDAAKISYYFFNEFQWDFTNMLISVEFCAPKIDDILLLIEIYDNEFVGFIAYQFTERGYIHSRKHFIKIDDTESDEYYYWQILNGIDPEALFIHGNSLIMMDRLKRIFGSKKVFTFGEKWNFDESKFLLEHSKWLFDKSYIQYHVRPSNFEIVCLNAKFGDSKHAFISFDEHFVLPLSKTLIVKKIVNYCNISIEQKDGGTPKILDSWLPEQNCHQHEITLSIDLNGFIDFSTKAIVWSNVKTLPKLLTENDFKVPVIAFSENLSFICVYKNGKYEYLNSWNGKFGMDLYISFDEEKPKYCQKALEAVRTKPTFVVHNIFEIMPKSPENVPECAFHDFKITKDEENPVLLEFDNFDGTRKHASPEFLMALLLRQHLKAIKKEIGKKSKKIAFATFDELSDEEWNRVNMKLTEACEMVKTECEFFDLRKLRKL</sequence>